<dbReference type="RefSeq" id="WP_017522450.1">
    <property type="nucleotide sequence ID" value="NZ_JACCEX010000001.1"/>
</dbReference>
<dbReference type="Pfam" id="PF02653">
    <property type="entry name" value="BPD_transp_2"/>
    <property type="match status" value="1"/>
</dbReference>
<comment type="caution">
    <text evidence="7">The sequence shown here is derived from an EMBL/GenBank/DDBJ whole genome shotgun (WGS) entry which is preliminary data.</text>
</comment>
<dbReference type="PANTHER" id="PTHR30482">
    <property type="entry name" value="HIGH-AFFINITY BRANCHED-CHAIN AMINO ACID TRANSPORT SYSTEM PERMEASE"/>
    <property type="match status" value="1"/>
</dbReference>
<dbReference type="PANTHER" id="PTHR30482:SF17">
    <property type="entry name" value="ABC TRANSPORTER ATP-BINDING PROTEIN"/>
    <property type="match status" value="1"/>
</dbReference>
<dbReference type="Proteomes" id="UP000246145">
    <property type="component" value="Unassembled WGS sequence"/>
</dbReference>
<dbReference type="AlphaFoldDB" id="A0A2U1CPX0"/>
<evidence type="ECO:0000256" key="5">
    <source>
        <dbReference type="ARBA" id="ARBA00023136"/>
    </source>
</evidence>
<accession>A0A2U1CPX0</accession>
<evidence type="ECO:0000256" key="3">
    <source>
        <dbReference type="ARBA" id="ARBA00022692"/>
    </source>
</evidence>
<evidence type="ECO:0000313" key="8">
    <source>
        <dbReference type="Proteomes" id="UP000246145"/>
    </source>
</evidence>
<feature type="transmembrane region" description="Helical" evidence="6">
    <location>
        <begin position="107"/>
        <end position="128"/>
    </location>
</feature>
<keyword evidence="2" id="KW-1003">Cell membrane</keyword>
<feature type="transmembrane region" description="Helical" evidence="6">
    <location>
        <begin position="283"/>
        <end position="307"/>
    </location>
</feature>
<organism evidence="7 8">
    <name type="scientific">Pusillimonas noertemannii</name>
    <dbReference type="NCBI Taxonomy" id="305977"/>
    <lineage>
        <taxon>Bacteria</taxon>
        <taxon>Pseudomonadati</taxon>
        <taxon>Pseudomonadota</taxon>
        <taxon>Betaproteobacteria</taxon>
        <taxon>Burkholderiales</taxon>
        <taxon>Alcaligenaceae</taxon>
        <taxon>Pusillimonas</taxon>
    </lineage>
</organism>
<sequence length="332" mass="36063">MMSRILLVVCLAALAAAPLVLPAYFLTVLIPFFAYSIILLGFNLLFGYGGQLSFGHAMFVAAGAYAAAASYSILGIASFEIMLAVAIVAALCLSIPLALVASRFTGIFFGVLTLSFGMLLHSILFKFYHLTGGESGMRVPRPTLLGMELDMYNKTGFLTGPFYYYCLILLVVLGYIMWRLVRSPYGLHLTASRDNPVKALYLGVRVRWVRTVAFIVSAVYGAIGGVMLGVLTGLADPELSYWTHSGHLVFMTILGGYQQFLGPAVGSLVMILVQDQLMAETQYWRFFVGLALALIVIALPGGILGGLRRLKLKKEGKAHADARQRRPARSTA</sequence>
<dbReference type="GO" id="GO:0015658">
    <property type="term" value="F:branched-chain amino acid transmembrane transporter activity"/>
    <property type="evidence" value="ECO:0007669"/>
    <property type="project" value="InterPro"/>
</dbReference>
<evidence type="ECO:0000313" key="7">
    <source>
        <dbReference type="EMBL" id="PVY67933.1"/>
    </source>
</evidence>
<dbReference type="InterPro" id="IPR043428">
    <property type="entry name" value="LivM-like"/>
</dbReference>
<evidence type="ECO:0000256" key="2">
    <source>
        <dbReference type="ARBA" id="ARBA00022475"/>
    </source>
</evidence>
<keyword evidence="4 6" id="KW-1133">Transmembrane helix</keyword>
<name>A0A2U1CPX0_9BURK</name>
<reference evidence="7 8" key="1">
    <citation type="submission" date="2018-04" db="EMBL/GenBank/DDBJ databases">
        <title>Genomic Encyclopedia of Type Strains, Phase IV (KMG-IV): sequencing the most valuable type-strain genomes for metagenomic binning, comparative biology and taxonomic classification.</title>
        <authorList>
            <person name="Goeker M."/>
        </authorList>
    </citation>
    <scope>NUCLEOTIDE SEQUENCE [LARGE SCALE GENOMIC DNA]</scope>
    <source>
        <strain evidence="7 8">DSM 10065</strain>
    </source>
</reference>
<comment type="subcellular location">
    <subcellularLocation>
        <location evidence="1">Cell membrane</location>
        <topology evidence="1">Multi-pass membrane protein</topology>
    </subcellularLocation>
</comment>
<dbReference type="CDD" id="cd06581">
    <property type="entry name" value="TM_PBP1_LivM_like"/>
    <property type="match status" value="1"/>
</dbReference>
<keyword evidence="8" id="KW-1185">Reference proteome</keyword>
<dbReference type="InterPro" id="IPR001851">
    <property type="entry name" value="ABC_transp_permease"/>
</dbReference>
<dbReference type="GO" id="GO:0005886">
    <property type="term" value="C:plasma membrane"/>
    <property type="evidence" value="ECO:0007669"/>
    <property type="project" value="UniProtKB-SubCell"/>
</dbReference>
<dbReference type="STRING" id="1231391.GCA_000308195_00073"/>
<feature type="transmembrane region" description="Helical" evidence="6">
    <location>
        <begin position="57"/>
        <end position="75"/>
    </location>
</feature>
<evidence type="ECO:0000256" key="6">
    <source>
        <dbReference type="SAM" id="Phobius"/>
    </source>
</evidence>
<feature type="transmembrane region" description="Helical" evidence="6">
    <location>
        <begin position="32"/>
        <end position="50"/>
    </location>
</feature>
<evidence type="ECO:0000256" key="4">
    <source>
        <dbReference type="ARBA" id="ARBA00022989"/>
    </source>
</evidence>
<gene>
    <name evidence="7" type="ORF">C7440_0319</name>
</gene>
<evidence type="ECO:0000256" key="1">
    <source>
        <dbReference type="ARBA" id="ARBA00004651"/>
    </source>
</evidence>
<keyword evidence="3 6" id="KW-0812">Transmembrane</keyword>
<protein>
    <submittedName>
        <fullName evidence="7">Amino acid/amide ABC transporter membrane protein 2 (HAAT family)</fullName>
    </submittedName>
</protein>
<keyword evidence="5 6" id="KW-0472">Membrane</keyword>
<feature type="transmembrane region" description="Helical" evidence="6">
    <location>
        <begin position="212"/>
        <end position="235"/>
    </location>
</feature>
<dbReference type="EMBL" id="QEKO01000001">
    <property type="protein sequence ID" value="PVY67933.1"/>
    <property type="molecule type" value="Genomic_DNA"/>
</dbReference>
<feature type="transmembrane region" description="Helical" evidence="6">
    <location>
        <begin position="81"/>
        <end position="100"/>
    </location>
</feature>
<feature type="transmembrane region" description="Helical" evidence="6">
    <location>
        <begin position="162"/>
        <end position="181"/>
    </location>
</feature>
<proteinExistence type="predicted"/>